<accession>A0A090FWH4</accession>
<feature type="region of interest" description="Disordered" evidence="1">
    <location>
        <begin position="1"/>
        <end position="28"/>
    </location>
</feature>
<protein>
    <recommendedName>
        <fullName evidence="8">BrnA antitoxin family protein</fullName>
    </recommendedName>
</protein>
<reference evidence="6 7" key="1">
    <citation type="submission" date="2014-08" db="EMBL/GenBank/DDBJ databases">
        <authorList>
            <person name="Moulin Lionel"/>
        </authorList>
    </citation>
    <scope>NUCLEOTIDE SEQUENCE [LARGE SCALE GENOMIC DNA]</scope>
</reference>
<sequence length="112" mass="12222">MSPTSKGATKRRPIDEAGRNPVRSAKEDRTALLDRIKAAFNSDEEDAAITAAARTDPDAQPNLIKRGRPRLSNAKLAVLLRLDPDVVERFKAGGTGWQTRMNDALRRAAGLD</sequence>
<dbReference type="EMBL" id="CCMZ01000076">
    <property type="protein sequence ID" value="CDX28909.1"/>
    <property type="molecule type" value="Genomic_DNA"/>
</dbReference>
<gene>
    <name evidence="2" type="ORF">MPL3356_90082</name>
    <name evidence="4" type="ORF">MPL3365_200107</name>
    <name evidence="3" type="ORF">MPLDJ20_80190</name>
</gene>
<dbReference type="Pfam" id="PF14384">
    <property type="entry name" value="BrnA_antitoxin"/>
    <property type="match status" value="1"/>
</dbReference>
<evidence type="ECO:0000313" key="7">
    <source>
        <dbReference type="Proteomes" id="UP000046373"/>
    </source>
</evidence>
<dbReference type="Proteomes" id="UP000046122">
    <property type="component" value="Unassembled WGS sequence"/>
</dbReference>
<dbReference type="EMBL" id="CCNE01000013">
    <property type="protein sequence ID" value="CDX55515.1"/>
    <property type="molecule type" value="Genomic_DNA"/>
</dbReference>
<proteinExistence type="predicted"/>
<reference evidence="5" key="2">
    <citation type="submission" date="2014-08" db="EMBL/GenBank/DDBJ databases">
        <authorList>
            <person name="Moulin L."/>
        </authorList>
    </citation>
    <scope>NUCLEOTIDE SEQUENCE [LARGE SCALE GENOMIC DNA]</scope>
</reference>
<evidence type="ECO:0000313" key="2">
    <source>
        <dbReference type="EMBL" id="CDX28909.1"/>
    </source>
</evidence>
<evidence type="ECO:0000313" key="5">
    <source>
        <dbReference type="Proteomes" id="UP000045285"/>
    </source>
</evidence>
<dbReference type="STRING" id="69974.MPLDJ20_80190"/>
<feature type="compositionally biased region" description="Basic and acidic residues" evidence="1">
    <location>
        <begin position="12"/>
        <end position="28"/>
    </location>
</feature>
<evidence type="ECO:0000313" key="4">
    <source>
        <dbReference type="EMBL" id="CDX55515.1"/>
    </source>
</evidence>
<name>A0A090FWH4_MESPL</name>
<dbReference type="AlphaFoldDB" id="A0A090FWH4"/>
<evidence type="ECO:0000313" key="6">
    <source>
        <dbReference type="Proteomes" id="UP000046122"/>
    </source>
</evidence>
<dbReference type="Proteomes" id="UP000046373">
    <property type="component" value="Unassembled WGS sequence"/>
</dbReference>
<dbReference type="EMBL" id="CCNB01000045">
    <property type="protein sequence ID" value="CDX46084.1"/>
    <property type="molecule type" value="Genomic_DNA"/>
</dbReference>
<dbReference type="InterPro" id="IPR025528">
    <property type="entry name" value="BrnA_antitoxin"/>
</dbReference>
<evidence type="ECO:0000256" key="1">
    <source>
        <dbReference type="SAM" id="MobiDB-lite"/>
    </source>
</evidence>
<keyword evidence="5" id="KW-1185">Reference proteome</keyword>
<dbReference type="Proteomes" id="UP000045285">
    <property type="component" value="Unassembled WGS sequence"/>
</dbReference>
<evidence type="ECO:0008006" key="8">
    <source>
        <dbReference type="Google" id="ProtNLM"/>
    </source>
</evidence>
<evidence type="ECO:0000313" key="3">
    <source>
        <dbReference type="EMBL" id="CDX46084.1"/>
    </source>
</evidence>
<organism evidence="3 7">
    <name type="scientific">Mesorhizobium plurifarium</name>
    <dbReference type="NCBI Taxonomy" id="69974"/>
    <lineage>
        <taxon>Bacteria</taxon>
        <taxon>Pseudomonadati</taxon>
        <taxon>Pseudomonadota</taxon>
        <taxon>Alphaproteobacteria</taxon>
        <taxon>Hyphomicrobiales</taxon>
        <taxon>Phyllobacteriaceae</taxon>
        <taxon>Mesorhizobium</taxon>
    </lineage>
</organism>